<evidence type="ECO:0000313" key="2">
    <source>
        <dbReference type="EMBL" id="KAJ1123965.1"/>
    </source>
</evidence>
<organism evidence="2 3">
    <name type="scientific">Pleurodeles waltl</name>
    <name type="common">Iberian ribbed newt</name>
    <dbReference type="NCBI Taxonomy" id="8319"/>
    <lineage>
        <taxon>Eukaryota</taxon>
        <taxon>Metazoa</taxon>
        <taxon>Chordata</taxon>
        <taxon>Craniata</taxon>
        <taxon>Vertebrata</taxon>
        <taxon>Euteleostomi</taxon>
        <taxon>Amphibia</taxon>
        <taxon>Batrachia</taxon>
        <taxon>Caudata</taxon>
        <taxon>Salamandroidea</taxon>
        <taxon>Salamandridae</taxon>
        <taxon>Pleurodelinae</taxon>
        <taxon>Pleurodeles</taxon>
    </lineage>
</organism>
<gene>
    <name evidence="2" type="ORF">NDU88_002432</name>
</gene>
<proteinExistence type="predicted"/>
<evidence type="ECO:0000313" key="3">
    <source>
        <dbReference type="Proteomes" id="UP001066276"/>
    </source>
</evidence>
<name>A0AAV7PF91_PLEWA</name>
<sequence>MVPTATGPCRPPPGFLLLFLPRRRGHSVQAGHAAPSSTAAHTNRKRGARPRFSASSFLLTSGPPRPSLSALCYVAPIARPEVSDVALPSGHGRRDQVPVPYLVPKFTLKQRLGTEYEGAQLTTL</sequence>
<dbReference type="Proteomes" id="UP001066276">
    <property type="component" value="Chromosome 7"/>
</dbReference>
<dbReference type="AlphaFoldDB" id="A0AAV7PF91"/>
<protein>
    <submittedName>
        <fullName evidence="2">Uncharacterized protein</fullName>
    </submittedName>
</protein>
<comment type="caution">
    <text evidence="2">The sequence shown here is derived from an EMBL/GenBank/DDBJ whole genome shotgun (WGS) entry which is preliminary data.</text>
</comment>
<feature type="region of interest" description="Disordered" evidence="1">
    <location>
        <begin position="27"/>
        <end position="50"/>
    </location>
</feature>
<evidence type="ECO:0000256" key="1">
    <source>
        <dbReference type="SAM" id="MobiDB-lite"/>
    </source>
</evidence>
<dbReference type="EMBL" id="JANPWB010000011">
    <property type="protein sequence ID" value="KAJ1123965.1"/>
    <property type="molecule type" value="Genomic_DNA"/>
</dbReference>
<accession>A0AAV7PF91</accession>
<keyword evidence="3" id="KW-1185">Reference proteome</keyword>
<reference evidence="2" key="1">
    <citation type="journal article" date="2022" name="bioRxiv">
        <title>Sequencing and chromosome-scale assembly of the giantPleurodeles waltlgenome.</title>
        <authorList>
            <person name="Brown T."/>
            <person name="Elewa A."/>
            <person name="Iarovenko S."/>
            <person name="Subramanian E."/>
            <person name="Araus A.J."/>
            <person name="Petzold A."/>
            <person name="Susuki M."/>
            <person name="Suzuki K.-i.T."/>
            <person name="Hayashi T."/>
            <person name="Toyoda A."/>
            <person name="Oliveira C."/>
            <person name="Osipova E."/>
            <person name="Leigh N.D."/>
            <person name="Simon A."/>
            <person name="Yun M.H."/>
        </authorList>
    </citation>
    <scope>NUCLEOTIDE SEQUENCE</scope>
    <source>
        <strain evidence="2">20211129_DDA</strain>
        <tissue evidence="2">Liver</tissue>
    </source>
</reference>